<comment type="function">
    <text evidence="5">Functions as a two-component phosphorelay mediators between cytokinin sensor histidine kinases and response regulators (B-type ARRs). Plays an important role in propagating cytokinin signal transduction.</text>
</comment>
<evidence type="ECO:0000256" key="1">
    <source>
        <dbReference type="ARBA" id="ARBA00022490"/>
    </source>
</evidence>
<dbReference type="InterPro" id="IPR008207">
    <property type="entry name" value="Sig_transdc_His_kin_Hpt_dom"/>
</dbReference>
<evidence type="ECO:0000256" key="3">
    <source>
        <dbReference type="ARBA" id="ARBA00023242"/>
    </source>
</evidence>
<reference evidence="7 8" key="1">
    <citation type="journal article" date="2010" name="Plant Cell">
        <title>The Chlorella variabilis NC64A genome reveals adaptation to photosymbiosis, coevolution with viruses, and cryptic sex.</title>
        <authorList>
            <person name="Blanc G."/>
            <person name="Duncan G."/>
            <person name="Agarkova I."/>
            <person name="Borodovsky M."/>
            <person name="Gurnon J."/>
            <person name="Kuo A."/>
            <person name="Lindquist E."/>
            <person name="Lucas S."/>
            <person name="Pangilinan J."/>
            <person name="Polle J."/>
            <person name="Salamov A."/>
            <person name="Terry A."/>
            <person name="Yamada T."/>
            <person name="Dunigan D.D."/>
            <person name="Grigoriev I.V."/>
            <person name="Claverie J.M."/>
            <person name="Van Etten J.L."/>
        </authorList>
    </citation>
    <scope>NUCLEOTIDE SEQUENCE [LARGE SCALE GENOMIC DNA]</scope>
    <source>
        <strain evidence="7 8">NC64A</strain>
    </source>
</reference>
<feature type="domain" description="HPt" evidence="6">
    <location>
        <begin position="40"/>
        <end position="135"/>
    </location>
</feature>
<evidence type="ECO:0000313" key="8">
    <source>
        <dbReference type="Proteomes" id="UP000008141"/>
    </source>
</evidence>
<dbReference type="GO" id="GO:0009927">
    <property type="term" value="F:histidine phosphotransfer kinase activity"/>
    <property type="evidence" value="ECO:0007669"/>
    <property type="project" value="UniProtKB-UniRule"/>
</dbReference>
<dbReference type="GeneID" id="17352644"/>
<evidence type="ECO:0000259" key="6">
    <source>
        <dbReference type="PROSITE" id="PS50894"/>
    </source>
</evidence>
<feature type="modified residue" description="Phosphohistidine" evidence="4">
    <location>
        <position position="81"/>
    </location>
</feature>
<keyword evidence="3" id="KW-0539">Nucleus</keyword>
<dbReference type="EMBL" id="GL433852">
    <property type="protein sequence ID" value="EFN53253.1"/>
    <property type="molecule type" value="Genomic_DNA"/>
</dbReference>
<dbReference type="PANTHER" id="PTHR28242:SF52">
    <property type="entry name" value="PHOSPHORELAY INTERMEDIATE PROTEIN YPD1"/>
    <property type="match status" value="1"/>
</dbReference>
<comment type="subcellular location">
    <subcellularLocation>
        <location evidence="5">Cytoplasm</location>
        <location evidence="5">Cytosol</location>
    </subcellularLocation>
    <subcellularLocation>
        <location evidence="5">Nucleus</location>
    </subcellularLocation>
</comment>
<evidence type="ECO:0000256" key="2">
    <source>
        <dbReference type="ARBA" id="ARBA00022864"/>
    </source>
</evidence>
<dbReference type="AlphaFoldDB" id="E1ZLE2"/>
<dbReference type="InParanoid" id="E1ZLE2"/>
<dbReference type="FunFam" id="1.20.120.160:FF:000001">
    <property type="entry name" value="Histidine-containing phosphotransfer protein 1"/>
    <property type="match status" value="1"/>
</dbReference>
<dbReference type="GO" id="GO:0009736">
    <property type="term" value="P:cytokinin-activated signaling pathway"/>
    <property type="evidence" value="ECO:0007669"/>
    <property type="project" value="UniProtKB-KW"/>
</dbReference>
<dbReference type="CDD" id="cd00088">
    <property type="entry name" value="HPT"/>
    <property type="match status" value="1"/>
</dbReference>
<dbReference type="Gene3D" id="1.20.120.160">
    <property type="entry name" value="HPT domain"/>
    <property type="match status" value="1"/>
</dbReference>
<dbReference type="GO" id="GO:0000160">
    <property type="term" value="P:phosphorelay signal transduction system"/>
    <property type="evidence" value="ECO:0007669"/>
    <property type="project" value="UniProtKB-UniRule"/>
</dbReference>
<dbReference type="GO" id="GO:0005829">
    <property type="term" value="C:cytosol"/>
    <property type="evidence" value="ECO:0007669"/>
    <property type="project" value="UniProtKB-SubCell"/>
</dbReference>
<evidence type="ECO:0000256" key="4">
    <source>
        <dbReference type="PROSITE-ProRule" id="PRU00110"/>
    </source>
</evidence>
<gene>
    <name evidence="7" type="ORF">CHLNCDRAFT_32279</name>
</gene>
<dbReference type="SUPFAM" id="SSF47226">
    <property type="entry name" value="Histidine-containing phosphotransfer domain, HPT domain"/>
    <property type="match status" value="1"/>
</dbReference>
<comment type="domain">
    <text evidence="5">Histidine-containing phosphotransfer domain (HPt) contains an active histidine that mediates the phosphotransfer.</text>
</comment>
<keyword evidence="4" id="KW-0597">Phosphoprotein</keyword>
<proteinExistence type="predicted"/>
<evidence type="ECO:0000256" key="5">
    <source>
        <dbReference type="RuleBase" id="RU369004"/>
    </source>
</evidence>
<name>E1ZLE2_CHLVA</name>
<accession>E1ZLE2</accession>
<dbReference type="STRING" id="554065.E1ZLE2"/>
<dbReference type="PANTHER" id="PTHR28242">
    <property type="entry name" value="PHOSPHORELAY INTERMEDIATE PROTEIN YPD1"/>
    <property type="match status" value="1"/>
</dbReference>
<keyword evidence="1" id="KW-0963">Cytoplasm</keyword>
<protein>
    <recommendedName>
        <fullName evidence="5">Histidine-containing phosphotransfer protein</fullName>
    </recommendedName>
</protein>
<dbReference type="PROSITE" id="PS50894">
    <property type="entry name" value="HPT"/>
    <property type="match status" value="1"/>
</dbReference>
<dbReference type="GO" id="GO:0005634">
    <property type="term" value="C:nucleus"/>
    <property type="evidence" value="ECO:0007669"/>
    <property type="project" value="UniProtKB-SubCell"/>
</dbReference>
<keyword evidence="8" id="KW-1185">Reference proteome</keyword>
<dbReference type="OMA" id="NICILFR"/>
<dbReference type="InterPro" id="IPR036641">
    <property type="entry name" value="HPT_dom_sf"/>
</dbReference>
<dbReference type="GO" id="GO:0043424">
    <property type="term" value="F:protein histidine kinase binding"/>
    <property type="evidence" value="ECO:0007669"/>
    <property type="project" value="UniProtKB-UniRule"/>
</dbReference>
<keyword evidence="2 5" id="KW-0932">Cytokinin signaling pathway</keyword>
<organism evidence="8">
    <name type="scientific">Chlorella variabilis</name>
    <name type="common">Green alga</name>
    <dbReference type="NCBI Taxonomy" id="554065"/>
    <lineage>
        <taxon>Eukaryota</taxon>
        <taxon>Viridiplantae</taxon>
        <taxon>Chlorophyta</taxon>
        <taxon>core chlorophytes</taxon>
        <taxon>Trebouxiophyceae</taxon>
        <taxon>Chlorellales</taxon>
        <taxon>Chlorellaceae</taxon>
        <taxon>Chlorella clade</taxon>
        <taxon>Chlorella</taxon>
    </lineage>
</organism>
<dbReference type="InterPro" id="IPR045871">
    <property type="entry name" value="AHP1-5/YPD1"/>
</dbReference>
<keyword evidence="5" id="KW-0902">Two-component regulatory system</keyword>
<dbReference type="eggNOG" id="KOG4747">
    <property type="taxonomic scope" value="Eukaryota"/>
</dbReference>
<dbReference type="RefSeq" id="XP_005845355.1">
    <property type="nucleotide sequence ID" value="XM_005845293.1"/>
</dbReference>
<evidence type="ECO:0000313" key="7">
    <source>
        <dbReference type="EMBL" id="EFN53253.1"/>
    </source>
</evidence>
<sequence>MAAAAAAVEASIQQLLAQSVQEGLLDDQFLQLIQLQDESNPDFVLEVVELYFEDSATKIDTLQQKLAEAAPSYAQVDALVHQFKGSSASFGAHTMAMLCVQLRDACHAHNQAACQQLVAQLRDSFAVLKARLEQFMALETQRKQLGGQ</sequence>
<dbReference type="FunCoup" id="E1ZLE2">
    <property type="interactions" value="386"/>
</dbReference>
<dbReference type="Pfam" id="PF01627">
    <property type="entry name" value="Hpt"/>
    <property type="match status" value="1"/>
</dbReference>
<dbReference type="Proteomes" id="UP000008141">
    <property type="component" value="Unassembled WGS sequence"/>
</dbReference>
<dbReference type="KEGG" id="cvr:CHLNCDRAFT_32279"/>
<dbReference type="OrthoDB" id="1673781at2759"/>